<feature type="domain" description="Tyr recombinase" evidence="6">
    <location>
        <begin position="113"/>
        <end position="288"/>
    </location>
</feature>
<keyword evidence="4" id="KW-0233">DNA recombination</keyword>
<proteinExistence type="inferred from homology"/>
<dbReference type="Pfam" id="PF02899">
    <property type="entry name" value="Phage_int_SAM_1"/>
    <property type="match status" value="1"/>
</dbReference>
<accession>A0ABV6DRZ1</accession>
<comment type="caution">
    <text evidence="8">The sequence shown here is derived from an EMBL/GenBank/DDBJ whole genome shotgun (WGS) entry which is preliminary data.</text>
</comment>
<evidence type="ECO:0000313" key="9">
    <source>
        <dbReference type="Proteomes" id="UP001589776"/>
    </source>
</evidence>
<comment type="similarity">
    <text evidence="1">Belongs to the 'phage' integrase family.</text>
</comment>
<evidence type="ECO:0000256" key="1">
    <source>
        <dbReference type="ARBA" id="ARBA00008857"/>
    </source>
</evidence>
<evidence type="ECO:0000313" key="8">
    <source>
        <dbReference type="EMBL" id="MFC0215410.1"/>
    </source>
</evidence>
<protein>
    <submittedName>
        <fullName evidence="8">Tyrosine-type recombinase/integrase</fullName>
    </submittedName>
</protein>
<keyword evidence="9" id="KW-1185">Reference proteome</keyword>
<dbReference type="RefSeq" id="WP_377472863.1">
    <property type="nucleotide sequence ID" value="NZ_JBHLWN010000095.1"/>
</dbReference>
<dbReference type="InterPro" id="IPR013762">
    <property type="entry name" value="Integrase-like_cat_sf"/>
</dbReference>
<dbReference type="InterPro" id="IPR004107">
    <property type="entry name" value="Integrase_SAM-like_N"/>
</dbReference>
<dbReference type="InterPro" id="IPR010998">
    <property type="entry name" value="Integrase_recombinase_N"/>
</dbReference>
<evidence type="ECO:0000259" key="6">
    <source>
        <dbReference type="PROSITE" id="PS51898"/>
    </source>
</evidence>
<dbReference type="SUPFAM" id="SSF56349">
    <property type="entry name" value="DNA breaking-rejoining enzymes"/>
    <property type="match status" value="1"/>
</dbReference>
<dbReference type="Proteomes" id="UP001589776">
    <property type="component" value="Unassembled WGS sequence"/>
</dbReference>
<dbReference type="Gene3D" id="1.10.150.130">
    <property type="match status" value="1"/>
</dbReference>
<dbReference type="PANTHER" id="PTHR30349:SF41">
    <property type="entry name" value="INTEGRASE_RECOMBINASE PROTEIN MJ0367-RELATED"/>
    <property type="match status" value="1"/>
</dbReference>
<dbReference type="Pfam" id="PF00589">
    <property type="entry name" value="Phage_integrase"/>
    <property type="match status" value="1"/>
</dbReference>
<evidence type="ECO:0000256" key="5">
    <source>
        <dbReference type="PROSITE-ProRule" id="PRU01248"/>
    </source>
</evidence>
<dbReference type="PANTHER" id="PTHR30349">
    <property type="entry name" value="PHAGE INTEGRASE-RELATED"/>
    <property type="match status" value="1"/>
</dbReference>
<dbReference type="InterPro" id="IPR011010">
    <property type="entry name" value="DNA_brk_join_enz"/>
</dbReference>
<dbReference type="EMBL" id="JBHLWN010000095">
    <property type="protein sequence ID" value="MFC0215410.1"/>
    <property type="molecule type" value="Genomic_DNA"/>
</dbReference>
<gene>
    <name evidence="8" type="ORF">ACFFK0_23740</name>
</gene>
<dbReference type="InterPro" id="IPR002104">
    <property type="entry name" value="Integrase_catalytic"/>
</dbReference>
<keyword evidence="2" id="KW-0229">DNA integration</keyword>
<keyword evidence="3 5" id="KW-0238">DNA-binding</keyword>
<dbReference type="Gene3D" id="1.10.443.10">
    <property type="entry name" value="Intergrase catalytic core"/>
    <property type="match status" value="1"/>
</dbReference>
<evidence type="ECO:0000259" key="7">
    <source>
        <dbReference type="PROSITE" id="PS51900"/>
    </source>
</evidence>
<sequence>MKTELQSETAYLIEQFKQHLLLQGKEESTVKLYSTELSHFLNWLDRMNKTLSSIEEEDIFASRDELYLSGKRLSTINKYVSILATFFRWAERQGMVKGNPAASARYHSPKSTELPRWLTEDEEARLLEIAAKERNPFKRARNEALIHVLLYAGLRVEEVPHLRLSSVGMGELKVFDDAGKLLRIVPVAPQTYSKLAVWLEERSTADKETYNNSSYLFVTERSGAMQARAVQFVIQAYASKLGSDFSCHDLRNTYCRRLAEIRTPILHLKQWAGHKSFLTTYQYYAGLQ</sequence>
<dbReference type="CDD" id="cd00397">
    <property type="entry name" value="DNA_BRE_C"/>
    <property type="match status" value="1"/>
</dbReference>
<reference evidence="8 9" key="1">
    <citation type="submission" date="2024-09" db="EMBL/GenBank/DDBJ databases">
        <authorList>
            <person name="Sun Q."/>
            <person name="Mori K."/>
        </authorList>
    </citation>
    <scope>NUCLEOTIDE SEQUENCE [LARGE SCALE GENOMIC DNA]</scope>
    <source>
        <strain evidence="8 9">CCM 7759</strain>
    </source>
</reference>
<name>A0ABV6DRZ1_9BACL</name>
<feature type="domain" description="Core-binding (CB)" evidence="7">
    <location>
        <begin position="7"/>
        <end position="91"/>
    </location>
</feature>
<dbReference type="PROSITE" id="PS51898">
    <property type="entry name" value="TYR_RECOMBINASE"/>
    <property type="match status" value="1"/>
</dbReference>
<evidence type="ECO:0000256" key="3">
    <source>
        <dbReference type="ARBA" id="ARBA00023125"/>
    </source>
</evidence>
<dbReference type="PROSITE" id="PS51900">
    <property type="entry name" value="CB"/>
    <property type="match status" value="1"/>
</dbReference>
<organism evidence="8 9">
    <name type="scientific">Paenibacillus chartarius</name>
    <dbReference type="NCBI Taxonomy" id="747481"/>
    <lineage>
        <taxon>Bacteria</taxon>
        <taxon>Bacillati</taxon>
        <taxon>Bacillota</taxon>
        <taxon>Bacilli</taxon>
        <taxon>Bacillales</taxon>
        <taxon>Paenibacillaceae</taxon>
        <taxon>Paenibacillus</taxon>
    </lineage>
</organism>
<evidence type="ECO:0000256" key="4">
    <source>
        <dbReference type="ARBA" id="ARBA00023172"/>
    </source>
</evidence>
<evidence type="ECO:0000256" key="2">
    <source>
        <dbReference type="ARBA" id="ARBA00022908"/>
    </source>
</evidence>
<dbReference type="InterPro" id="IPR050090">
    <property type="entry name" value="Tyrosine_recombinase_XerCD"/>
</dbReference>
<dbReference type="InterPro" id="IPR044068">
    <property type="entry name" value="CB"/>
</dbReference>